<accession>R2TP54</accession>
<feature type="signal peptide" evidence="1">
    <location>
        <begin position="1"/>
        <end position="24"/>
    </location>
</feature>
<evidence type="ECO:0000313" key="3">
    <source>
        <dbReference type="EMBL" id="EOT65301.1"/>
    </source>
</evidence>
<reference evidence="2 4" key="1">
    <citation type="submission" date="2013-02" db="EMBL/GenBank/DDBJ databases">
        <title>The Genome Sequence of Enterococcus moraviensis BAA-383.</title>
        <authorList>
            <consortium name="The Broad Institute Genome Sequencing Platform"/>
            <consortium name="The Broad Institute Genome Sequencing Center for Infectious Disease"/>
            <person name="Earl A.M."/>
            <person name="Gilmore M.S."/>
            <person name="Lebreton F."/>
            <person name="Walker B."/>
            <person name="Young S.K."/>
            <person name="Zeng Q."/>
            <person name="Gargeya S."/>
            <person name="Fitzgerald M."/>
            <person name="Haas B."/>
            <person name="Abouelleil A."/>
            <person name="Alvarado L."/>
            <person name="Arachchi H.M."/>
            <person name="Berlin A.M."/>
            <person name="Chapman S.B."/>
            <person name="Dewar J."/>
            <person name="Goldberg J."/>
            <person name="Griggs A."/>
            <person name="Gujja S."/>
            <person name="Hansen M."/>
            <person name="Howarth C."/>
            <person name="Imamovic A."/>
            <person name="Larimer J."/>
            <person name="McCowan C."/>
            <person name="Murphy C."/>
            <person name="Neiman D."/>
            <person name="Pearson M."/>
            <person name="Priest M."/>
            <person name="Roberts A."/>
            <person name="Saif S."/>
            <person name="Shea T."/>
            <person name="Sisk P."/>
            <person name="Sykes S."/>
            <person name="Wortman J."/>
            <person name="Nusbaum C."/>
            <person name="Birren B."/>
        </authorList>
    </citation>
    <scope>NUCLEOTIDE SEQUENCE [LARGE SCALE GENOMIC DNA]</scope>
    <source>
        <strain evidence="2 4">ATCC BAA-383</strain>
    </source>
</reference>
<dbReference type="SUPFAM" id="SSF160704">
    <property type="entry name" value="YehR-like"/>
    <property type="match status" value="1"/>
</dbReference>
<dbReference type="eggNOG" id="COG4808">
    <property type="taxonomic scope" value="Bacteria"/>
</dbReference>
<organism evidence="2 4">
    <name type="scientific">Enterococcus moraviensis ATCC BAA-383</name>
    <dbReference type="NCBI Taxonomy" id="1158609"/>
    <lineage>
        <taxon>Bacteria</taxon>
        <taxon>Bacillati</taxon>
        <taxon>Bacillota</taxon>
        <taxon>Bacilli</taxon>
        <taxon>Lactobacillales</taxon>
        <taxon>Enterococcaceae</taxon>
        <taxon>Enterococcus</taxon>
    </lineage>
</organism>
<dbReference type="OrthoDB" id="6586670at2"/>
<dbReference type="InterPro" id="IPR009736">
    <property type="entry name" value="DUF1307"/>
</dbReference>
<proteinExistence type="predicted"/>
<name>R2TP54_9ENTE</name>
<gene>
    <name evidence="3" type="ORF">I586_03035</name>
    <name evidence="2" type="ORF">UAY_00301</name>
</gene>
<dbReference type="PROSITE" id="PS51257">
    <property type="entry name" value="PROKAR_LIPOPROTEIN"/>
    <property type="match status" value="1"/>
</dbReference>
<protein>
    <recommendedName>
        <fullName evidence="6">Lipoprotein</fullName>
    </recommendedName>
</protein>
<evidence type="ECO:0000313" key="2">
    <source>
        <dbReference type="EMBL" id="EOI06959.1"/>
    </source>
</evidence>
<dbReference type="STRING" id="155617.RV09_GL003280"/>
<dbReference type="InterPro" id="IPR036699">
    <property type="entry name" value="YehR-like_sf"/>
</dbReference>
<reference evidence="3 5" key="2">
    <citation type="submission" date="2013-03" db="EMBL/GenBank/DDBJ databases">
        <title>The Genome Sequence of Enterococcus moraviensis BAA-383 (PacBio/Illumina hybrid assembly).</title>
        <authorList>
            <consortium name="The Broad Institute Genomics Platform"/>
            <consortium name="The Broad Institute Genome Sequencing Center for Infectious Disease"/>
            <person name="Earl A."/>
            <person name="Russ C."/>
            <person name="Gilmore M."/>
            <person name="Surin D."/>
            <person name="Walker B."/>
            <person name="Young S."/>
            <person name="Zeng Q."/>
            <person name="Gargeya S."/>
            <person name="Fitzgerald M."/>
            <person name="Haas B."/>
            <person name="Abouelleil A."/>
            <person name="Allen A.W."/>
            <person name="Alvarado L."/>
            <person name="Arachchi H.M."/>
            <person name="Berlin A.M."/>
            <person name="Chapman S.B."/>
            <person name="Gainer-Dewar J."/>
            <person name="Goldberg J."/>
            <person name="Griggs A."/>
            <person name="Gujja S."/>
            <person name="Hansen M."/>
            <person name="Howarth C."/>
            <person name="Imamovic A."/>
            <person name="Ireland A."/>
            <person name="Larimer J."/>
            <person name="McCowan C."/>
            <person name="Murphy C."/>
            <person name="Pearson M."/>
            <person name="Poon T.W."/>
            <person name="Priest M."/>
            <person name="Roberts A."/>
            <person name="Saif S."/>
            <person name="Shea T."/>
            <person name="Sisk P."/>
            <person name="Sykes S."/>
            <person name="Wortman J."/>
            <person name="Nusbaum C."/>
            <person name="Birren B."/>
        </authorList>
    </citation>
    <scope>NUCLEOTIDE SEQUENCE [LARGE SCALE GENOMIC DNA]</scope>
    <source>
        <strain evidence="3 5">ATCC BAA-383</strain>
    </source>
</reference>
<keyword evidence="5" id="KW-1185">Reference proteome</keyword>
<dbReference type="EMBL" id="ASWB01000004">
    <property type="protein sequence ID" value="EOT65301.1"/>
    <property type="molecule type" value="Genomic_DNA"/>
</dbReference>
<dbReference type="Gene3D" id="3.30.1830.10">
    <property type="entry name" value="YehR-like"/>
    <property type="match status" value="1"/>
</dbReference>
<dbReference type="EMBL" id="AJAS01000002">
    <property type="protein sequence ID" value="EOI06959.1"/>
    <property type="molecule type" value="Genomic_DNA"/>
</dbReference>
<feature type="chain" id="PRO_5004357417" description="Lipoprotein" evidence="1">
    <location>
        <begin position="25"/>
        <end position="129"/>
    </location>
</feature>
<dbReference type="Proteomes" id="UP000014157">
    <property type="component" value="Unassembled WGS sequence"/>
</dbReference>
<dbReference type="PATRIC" id="fig|1158609.3.peg.286"/>
<dbReference type="Proteomes" id="UP000013781">
    <property type="component" value="Unassembled WGS sequence"/>
</dbReference>
<evidence type="ECO:0008006" key="6">
    <source>
        <dbReference type="Google" id="ProtNLM"/>
    </source>
</evidence>
<comment type="caution">
    <text evidence="2">The sequence shown here is derived from an EMBL/GenBank/DDBJ whole genome shotgun (WGS) entry which is preliminary data.</text>
</comment>
<evidence type="ECO:0000313" key="5">
    <source>
        <dbReference type="Proteomes" id="UP000014157"/>
    </source>
</evidence>
<dbReference type="AlphaFoldDB" id="R2TP54"/>
<sequence length="129" mass="14243">MKKFLGVFSVLVMVFVLSGCGGKAETDTFTQSPMAGTDVSITIEHKGDKVTKVSCKAVFDNEKLFITDEDMAKQVADAFEKSSNLKDSKMKYTDKETVITYEAPENSVKTGTSFKEGEKQLTDMGFKKK</sequence>
<dbReference type="RefSeq" id="WP_010763724.1">
    <property type="nucleotide sequence ID" value="NZ_ASWB01000004.1"/>
</dbReference>
<dbReference type="HOGENOM" id="CLU_126600_1_0_9"/>
<keyword evidence="1" id="KW-0732">Signal</keyword>
<evidence type="ECO:0000256" key="1">
    <source>
        <dbReference type="SAM" id="SignalP"/>
    </source>
</evidence>
<dbReference type="Pfam" id="PF06998">
    <property type="entry name" value="DUF1307"/>
    <property type="match status" value="1"/>
</dbReference>
<evidence type="ECO:0000313" key="4">
    <source>
        <dbReference type="Proteomes" id="UP000013781"/>
    </source>
</evidence>